<evidence type="ECO:0000313" key="2">
    <source>
        <dbReference type="EMBL" id="NRT17843.1"/>
    </source>
</evidence>
<feature type="domain" description="Phospholipase/carboxylesterase/thioesterase" evidence="1">
    <location>
        <begin position="3"/>
        <end position="190"/>
    </location>
</feature>
<sequence length="207" mass="22320">MPSNATRQVWFVCHGYGQLAAYFIRHFAALAAADPALVVVAPEGLSRFYLQGNGGRVGASWMTREDRLHEINDQISFLNQLAGNILSQCPAGVRVTVLGFSQGTATAGRWLAQAAFRPTHLVLWAGEFPPDLAPEAAARLLRSLPLTLVVGDHDQYLSADAVAQQRAALRRLGATPVLRTFAGRHELNQEILACLHRPGAEPPAPGP</sequence>
<name>A0ABX2FL30_9BACT</name>
<gene>
    <name evidence="2" type="ORF">HNP98_000650</name>
</gene>
<protein>
    <submittedName>
        <fullName evidence="2">Esterase</fullName>
    </submittedName>
</protein>
<accession>A0ABX2FL30</accession>
<evidence type="ECO:0000259" key="1">
    <source>
        <dbReference type="Pfam" id="PF02230"/>
    </source>
</evidence>
<dbReference type="InterPro" id="IPR003140">
    <property type="entry name" value="PLipase/COase/thioEstase"/>
</dbReference>
<dbReference type="InterPro" id="IPR029058">
    <property type="entry name" value="AB_hydrolase_fold"/>
</dbReference>
<comment type="caution">
    <text evidence="2">The sequence shown here is derived from an EMBL/GenBank/DDBJ whole genome shotgun (WGS) entry which is preliminary data.</text>
</comment>
<keyword evidence="3" id="KW-1185">Reference proteome</keyword>
<dbReference type="Proteomes" id="UP000779507">
    <property type="component" value="Unassembled WGS sequence"/>
</dbReference>
<dbReference type="Pfam" id="PF02230">
    <property type="entry name" value="Abhydrolase_2"/>
    <property type="match status" value="1"/>
</dbReference>
<dbReference type="SUPFAM" id="SSF53474">
    <property type="entry name" value="alpha/beta-Hydrolases"/>
    <property type="match status" value="1"/>
</dbReference>
<evidence type="ECO:0000313" key="3">
    <source>
        <dbReference type="Proteomes" id="UP000779507"/>
    </source>
</evidence>
<dbReference type="Gene3D" id="3.40.50.1820">
    <property type="entry name" value="alpha/beta hydrolase"/>
    <property type="match status" value="1"/>
</dbReference>
<dbReference type="EMBL" id="JABSNP010000002">
    <property type="protein sequence ID" value="NRT17843.1"/>
    <property type="molecule type" value="Genomic_DNA"/>
</dbReference>
<organism evidence="2 3">
    <name type="scientific">Hymenobacter caeli</name>
    <dbReference type="NCBI Taxonomy" id="2735894"/>
    <lineage>
        <taxon>Bacteria</taxon>
        <taxon>Pseudomonadati</taxon>
        <taxon>Bacteroidota</taxon>
        <taxon>Cytophagia</taxon>
        <taxon>Cytophagales</taxon>
        <taxon>Hymenobacteraceae</taxon>
        <taxon>Hymenobacter</taxon>
    </lineage>
</organism>
<proteinExistence type="predicted"/>
<reference evidence="2 3" key="1">
    <citation type="submission" date="2020-05" db="EMBL/GenBank/DDBJ databases">
        <title>Genomic Encyclopedia of Type Strains, Phase IV (KMG-V): Genome sequencing to study the core and pangenomes of soil and plant-associated prokaryotes.</title>
        <authorList>
            <person name="Whitman W."/>
        </authorList>
    </citation>
    <scope>NUCLEOTIDE SEQUENCE [LARGE SCALE GENOMIC DNA]</scope>
    <source>
        <strain evidence="2 3">9A</strain>
    </source>
</reference>
<dbReference type="RefSeq" id="WP_317171032.1">
    <property type="nucleotide sequence ID" value="NZ_JABSNP010000002.1"/>
</dbReference>